<protein>
    <submittedName>
        <fullName evidence="12">Melanoma cell adhesion molecule b</fullName>
    </submittedName>
</protein>
<keyword evidence="10" id="KW-0732">Signal</keyword>
<evidence type="ECO:0000256" key="6">
    <source>
        <dbReference type="ARBA" id="ARBA00023157"/>
    </source>
</evidence>
<comment type="subcellular location">
    <subcellularLocation>
        <location evidence="1">Membrane</location>
        <topology evidence="1">Single-pass type I membrane protein</topology>
    </subcellularLocation>
</comment>
<dbReference type="Pfam" id="PF07686">
    <property type="entry name" value="V-set"/>
    <property type="match status" value="1"/>
</dbReference>
<dbReference type="Pfam" id="PF13927">
    <property type="entry name" value="Ig_3"/>
    <property type="match status" value="1"/>
</dbReference>
<evidence type="ECO:0000256" key="1">
    <source>
        <dbReference type="ARBA" id="ARBA00004479"/>
    </source>
</evidence>
<evidence type="ECO:0000256" key="3">
    <source>
        <dbReference type="ARBA" id="ARBA00022737"/>
    </source>
</evidence>
<dbReference type="InterPro" id="IPR036179">
    <property type="entry name" value="Ig-like_dom_sf"/>
</dbReference>
<reference evidence="12" key="2">
    <citation type="submission" date="2016-06" db="EMBL/GenBank/DDBJ databases">
        <title>The genome of a short-lived fish provides insights into sex chromosome evolution and the genetic control of aging.</title>
        <authorList>
            <person name="Reichwald K."/>
            <person name="Felder M."/>
            <person name="Petzold A."/>
            <person name="Koch P."/>
            <person name="Groth M."/>
            <person name="Platzer M."/>
        </authorList>
    </citation>
    <scope>NUCLEOTIDE SEQUENCE</scope>
    <source>
        <tissue evidence="12">Brain</tissue>
    </source>
</reference>
<dbReference type="Pfam" id="PF08205">
    <property type="entry name" value="C2-set_2"/>
    <property type="match status" value="1"/>
</dbReference>
<proteinExistence type="predicted"/>
<dbReference type="InterPro" id="IPR003599">
    <property type="entry name" value="Ig_sub"/>
</dbReference>
<evidence type="ECO:0000256" key="8">
    <source>
        <dbReference type="ARBA" id="ARBA00023319"/>
    </source>
</evidence>
<dbReference type="Gene3D" id="2.60.40.10">
    <property type="entry name" value="Immunoglobulins"/>
    <property type="match status" value="5"/>
</dbReference>
<keyword evidence="2 9" id="KW-0812">Transmembrane</keyword>
<sequence length="612" mass="67398">MAVRDTASLLAGLLLVLFHTWGAWAAVEVTMKDQVVAALRETAKITCMYTSDEGRGSMVIQWLFRKGTGDRHKIWEQAGMVTTINKTSSYANRISVNDTETDRGVVLSISDLQPSDDVEFICRIKSISEDPVDGHTILKVYGKPDHPTIEGVTTGISVNADSLSKIGTCKVRNGYPKPNITWYRNTTPLRNTEKVNVVASSTKESSGLFSVKSELTMKVDKEDKDATFYCEANYFTPTDGGMMETSKIKITVIYPSTYVDLWVESPKGRIKEGDTVEFRCRGDGNALETYSIQNLKNSNVSWDEDRVVLENVTRLDSGDYECTLANIDIDNEISNRTSVFVNYLDKAVLNPSDTVLMNKGDELKATCNALSSLQTNTTWFKNGKKISEEHSLALKAATFDTSGTYVCVVTVPEVEGMETSGSLHVHVEGKPEIQEEAVNEIETSEETINLNCHAKGYPPPKITWTTSEGKDINSGSQMETDSGAKSQVTVPLTSNVNVSCNASNKFGTHRVLFNIKFKTPKSETSNPSMDKKKESKGVVIVVIIICILLLAILGSVLYFLYKTGRICNRSGKQDITKEKSSKDNIVVELKSDNTEEAILLGVNGDKQPPGDQ</sequence>
<evidence type="ECO:0000256" key="5">
    <source>
        <dbReference type="ARBA" id="ARBA00023136"/>
    </source>
</evidence>
<gene>
    <name evidence="12" type="primary">MCAMB</name>
</gene>
<feature type="signal peptide" evidence="10">
    <location>
        <begin position="1"/>
        <end position="25"/>
    </location>
</feature>
<dbReference type="GO" id="GO:0005886">
    <property type="term" value="C:plasma membrane"/>
    <property type="evidence" value="ECO:0007669"/>
    <property type="project" value="TreeGrafter"/>
</dbReference>
<dbReference type="SMART" id="SM00409">
    <property type="entry name" value="IG"/>
    <property type="match status" value="4"/>
</dbReference>
<feature type="domain" description="Ig-like" evidence="11">
    <location>
        <begin position="255"/>
        <end position="334"/>
    </location>
</feature>
<organism evidence="12">
    <name type="scientific">Iconisemion striatum</name>
    <dbReference type="NCBI Taxonomy" id="60296"/>
    <lineage>
        <taxon>Eukaryota</taxon>
        <taxon>Metazoa</taxon>
        <taxon>Chordata</taxon>
        <taxon>Craniata</taxon>
        <taxon>Vertebrata</taxon>
        <taxon>Euteleostomi</taxon>
        <taxon>Actinopterygii</taxon>
        <taxon>Neopterygii</taxon>
        <taxon>Teleostei</taxon>
        <taxon>Neoteleostei</taxon>
        <taxon>Acanthomorphata</taxon>
        <taxon>Ovalentaria</taxon>
        <taxon>Atherinomorphae</taxon>
        <taxon>Cyprinodontiformes</taxon>
        <taxon>Nothobranchiidae</taxon>
        <taxon>Iconisemion</taxon>
    </lineage>
</organism>
<dbReference type="EMBL" id="HADW01017592">
    <property type="protein sequence ID" value="SBP18992.1"/>
    <property type="molecule type" value="Transcribed_RNA"/>
</dbReference>
<feature type="chain" id="PRO_5008363249" evidence="10">
    <location>
        <begin position="26"/>
        <end position="612"/>
    </location>
</feature>
<evidence type="ECO:0000313" key="12">
    <source>
        <dbReference type="EMBL" id="SBP18992.1"/>
    </source>
</evidence>
<evidence type="ECO:0000256" key="4">
    <source>
        <dbReference type="ARBA" id="ARBA00022989"/>
    </source>
</evidence>
<dbReference type="InterPro" id="IPR051116">
    <property type="entry name" value="Surface_Rcpt/Adhesion_Mol"/>
</dbReference>
<evidence type="ECO:0000256" key="2">
    <source>
        <dbReference type="ARBA" id="ARBA00022692"/>
    </source>
</evidence>
<dbReference type="GO" id="GO:0005055">
    <property type="term" value="F:laminin receptor activity"/>
    <property type="evidence" value="ECO:0007669"/>
    <property type="project" value="TreeGrafter"/>
</dbReference>
<dbReference type="SUPFAM" id="SSF48726">
    <property type="entry name" value="Immunoglobulin"/>
    <property type="match status" value="5"/>
</dbReference>
<keyword evidence="7" id="KW-0325">Glycoprotein</keyword>
<evidence type="ECO:0000256" key="7">
    <source>
        <dbReference type="ARBA" id="ARBA00023180"/>
    </source>
</evidence>
<dbReference type="PANTHER" id="PTHR11973">
    <property type="entry name" value="CELL SURFACE GLYCOPROTEIN MUC18-RELATED"/>
    <property type="match status" value="1"/>
</dbReference>
<dbReference type="PROSITE" id="PS50835">
    <property type="entry name" value="IG_LIKE"/>
    <property type="match status" value="4"/>
</dbReference>
<dbReference type="InterPro" id="IPR007110">
    <property type="entry name" value="Ig-like_dom"/>
</dbReference>
<feature type="transmembrane region" description="Helical" evidence="9">
    <location>
        <begin position="537"/>
        <end position="561"/>
    </location>
</feature>
<keyword evidence="8" id="KW-0393">Immunoglobulin domain</keyword>
<keyword evidence="3" id="KW-0677">Repeat</keyword>
<dbReference type="InterPro" id="IPR013162">
    <property type="entry name" value="CD80_C2-set"/>
</dbReference>
<dbReference type="SMART" id="SM00408">
    <property type="entry name" value="IGc2"/>
    <property type="match status" value="3"/>
</dbReference>
<evidence type="ECO:0000256" key="10">
    <source>
        <dbReference type="SAM" id="SignalP"/>
    </source>
</evidence>
<reference evidence="12" key="1">
    <citation type="submission" date="2016-05" db="EMBL/GenBank/DDBJ databases">
        <authorList>
            <person name="Lavstsen T."/>
            <person name="Jespersen J.S."/>
        </authorList>
    </citation>
    <scope>NUCLEOTIDE SEQUENCE</scope>
    <source>
        <tissue evidence="12">Brain</tissue>
    </source>
</reference>
<keyword evidence="6" id="KW-1015">Disulfide bond</keyword>
<dbReference type="InterPro" id="IPR013783">
    <property type="entry name" value="Ig-like_fold"/>
</dbReference>
<accession>A0A1A7XLN3</accession>
<keyword evidence="5 9" id="KW-0472">Membrane</keyword>
<feature type="domain" description="Ig-like" evidence="11">
    <location>
        <begin position="431"/>
        <end position="504"/>
    </location>
</feature>
<evidence type="ECO:0000256" key="9">
    <source>
        <dbReference type="SAM" id="Phobius"/>
    </source>
</evidence>
<feature type="domain" description="Ig-like" evidence="11">
    <location>
        <begin position="345"/>
        <end position="424"/>
    </location>
</feature>
<evidence type="ECO:0000259" key="11">
    <source>
        <dbReference type="PROSITE" id="PS50835"/>
    </source>
</evidence>
<feature type="domain" description="Ig-like" evidence="11">
    <location>
        <begin position="147"/>
        <end position="249"/>
    </location>
</feature>
<dbReference type="InterPro" id="IPR013106">
    <property type="entry name" value="Ig_V-set"/>
</dbReference>
<keyword evidence="4 9" id="KW-1133">Transmembrane helix</keyword>
<name>A0A1A7XLN3_9TELE</name>
<dbReference type="AlphaFoldDB" id="A0A1A7XLN3"/>
<dbReference type="PANTHER" id="PTHR11973:SF18">
    <property type="entry name" value="CELL SURFACE GLYCOPROTEIN MUC18"/>
    <property type="match status" value="1"/>
</dbReference>
<dbReference type="Pfam" id="PF13895">
    <property type="entry name" value="Ig_2"/>
    <property type="match status" value="2"/>
</dbReference>
<dbReference type="InterPro" id="IPR003598">
    <property type="entry name" value="Ig_sub2"/>
</dbReference>